<sequence>MEAIGSPFQSGQLSIREIQKPDNGPLPVASACFLDLLILNELLQAKCNCCCWGPYQCWRRGKCGTASAEFRCGCFWEGNLYSSVSR</sequence>
<accession>A0AAV4NZ87</accession>
<keyword evidence="2" id="KW-1185">Reference proteome</keyword>
<comment type="caution">
    <text evidence="1">The sequence shown here is derived from an EMBL/GenBank/DDBJ whole genome shotgun (WGS) entry which is preliminary data.</text>
</comment>
<dbReference type="AlphaFoldDB" id="A0AAV4NZ87"/>
<reference evidence="1 2" key="1">
    <citation type="submission" date="2021-06" db="EMBL/GenBank/DDBJ databases">
        <title>Caerostris extrusa draft genome.</title>
        <authorList>
            <person name="Kono N."/>
            <person name="Arakawa K."/>
        </authorList>
    </citation>
    <scope>NUCLEOTIDE SEQUENCE [LARGE SCALE GENOMIC DNA]</scope>
</reference>
<dbReference type="Proteomes" id="UP001054945">
    <property type="component" value="Unassembled WGS sequence"/>
</dbReference>
<evidence type="ECO:0000313" key="2">
    <source>
        <dbReference type="Proteomes" id="UP001054945"/>
    </source>
</evidence>
<dbReference type="EMBL" id="BPLR01003759">
    <property type="protein sequence ID" value="GIX88362.1"/>
    <property type="molecule type" value="Genomic_DNA"/>
</dbReference>
<name>A0AAV4NZ87_CAEEX</name>
<proteinExistence type="predicted"/>
<organism evidence="1 2">
    <name type="scientific">Caerostris extrusa</name>
    <name type="common">Bark spider</name>
    <name type="synonym">Caerostris bankana</name>
    <dbReference type="NCBI Taxonomy" id="172846"/>
    <lineage>
        <taxon>Eukaryota</taxon>
        <taxon>Metazoa</taxon>
        <taxon>Ecdysozoa</taxon>
        <taxon>Arthropoda</taxon>
        <taxon>Chelicerata</taxon>
        <taxon>Arachnida</taxon>
        <taxon>Araneae</taxon>
        <taxon>Araneomorphae</taxon>
        <taxon>Entelegynae</taxon>
        <taxon>Araneoidea</taxon>
        <taxon>Araneidae</taxon>
        <taxon>Caerostris</taxon>
    </lineage>
</organism>
<protein>
    <submittedName>
        <fullName evidence="1">Uncharacterized protein</fullName>
    </submittedName>
</protein>
<gene>
    <name evidence="1" type="ORF">CEXT_92921</name>
</gene>
<evidence type="ECO:0000313" key="1">
    <source>
        <dbReference type="EMBL" id="GIX88362.1"/>
    </source>
</evidence>